<evidence type="ECO:0000313" key="1">
    <source>
        <dbReference type="EMBL" id="KFG25148.1"/>
    </source>
</evidence>
<organism evidence="1 2">
    <name type="scientific">Nematocida ausubeli (strain ATCC PRA-371 / ERTm2)</name>
    <name type="common">Nematode killer fungus</name>
    <dbReference type="NCBI Taxonomy" id="1913371"/>
    <lineage>
        <taxon>Eukaryota</taxon>
        <taxon>Fungi</taxon>
        <taxon>Fungi incertae sedis</taxon>
        <taxon>Microsporidia</taxon>
        <taxon>Nematocida</taxon>
    </lineage>
</organism>
<dbReference type="OrthoDB" id="2199585at2759"/>
<reference evidence="1 2" key="1">
    <citation type="journal article" date="2014" name="Genome Announc.">
        <title>Genome Sequence of the Microsporidian Species Nematocida sp1 Strain ERTm6 (ATCC PRA-372).</title>
        <authorList>
            <person name="Bakowski M.A."/>
            <person name="Priest M."/>
            <person name="Young S."/>
            <person name="Cuomo C.A."/>
            <person name="Troemel E.R."/>
        </authorList>
    </citation>
    <scope>NUCLEOTIDE SEQUENCE [LARGE SCALE GENOMIC DNA]</scope>
    <source>
        <strain evidence="1 2">ERTm6</strain>
    </source>
</reference>
<dbReference type="GeneID" id="77677341"/>
<sequence>MVYLSVSKNPNIRLIKANLDAIRNTSYISKKCNKYISSTCIYKQAYNTLMSLKDQLCKNNAEIERFNLFINILSSFL</sequence>
<evidence type="ECO:0000313" key="2">
    <source>
        <dbReference type="Proteomes" id="UP000054524"/>
    </source>
</evidence>
<dbReference type="Proteomes" id="UP000054524">
    <property type="component" value="Unassembled WGS sequence"/>
</dbReference>
<keyword evidence="2" id="KW-1185">Reference proteome</keyword>
<dbReference type="RefSeq" id="XP_052903703.1">
    <property type="nucleotide sequence ID" value="XM_053049972.1"/>
</dbReference>
<protein>
    <submittedName>
        <fullName evidence="1">Uncharacterized protein</fullName>
    </submittedName>
</protein>
<gene>
    <name evidence="1" type="ORF">NESG_02368</name>
</gene>
<proteinExistence type="predicted"/>
<accession>A0A086IZ30</accession>
<name>A0A086IZ30_NEMA1</name>
<dbReference type="AlphaFoldDB" id="A0A086IZ30"/>
<dbReference type="EMBL" id="AKIJ01000006">
    <property type="protein sequence ID" value="KFG25148.1"/>
    <property type="molecule type" value="Genomic_DNA"/>
</dbReference>
<comment type="caution">
    <text evidence="1">The sequence shown here is derived from an EMBL/GenBank/DDBJ whole genome shotgun (WGS) entry which is preliminary data.</text>
</comment>
<dbReference type="HOGENOM" id="CLU_2638631_0_0_1"/>